<accession>A0A4R6RDF8</accession>
<comment type="caution">
    <text evidence="2">The sequence shown here is derived from an EMBL/GenBank/DDBJ whole genome shotgun (WGS) entry which is preliminary data.</text>
</comment>
<dbReference type="PANTHER" id="PTHR33490:SF1">
    <property type="entry name" value="SLL1233 PROTEIN"/>
    <property type="match status" value="1"/>
</dbReference>
<dbReference type="RefSeq" id="WP_126540210.1">
    <property type="nucleotide sequence ID" value="NZ_BSPM01000002.1"/>
</dbReference>
<dbReference type="Pfam" id="PF01841">
    <property type="entry name" value="Transglut_core"/>
    <property type="match status" value="1"/>
</dbReference>
<evidence type="ECO:0000313" key="3">
    <source>
        <dbReference type="Proteomes" id="UP000294547"/>
    </source>
</evidence>
<proteinExistence type="predicted"/>
<dbReference type="Proteomes" id="UP000294547">
    <property type="component" value="Unassembled WGS sequence"/>
</dbReference>
<evidence type="ECO:0000259" key="1">
    <source>
        <dbReference type="SMART" id="SM00460"/>
    </source>
</evidence>
<dbReference type="InterPro" id="IPR038765">
    <property type="entry name" value="Papain-like_cys_pep_sf"/>
</dbReference>
<keyword evidence="2" id="KW-0645">Protease</keyword>
<gene>
    <name evidence="2" type="ORF">EDD54_2838</name>
</gene>
<dbReference type="Gene3D" id="3.10.620.30">
    <property type="match status" value="1"/>
</dbReference>
<dbReference type="SUPFAM" id="SSF54001">
    <property type="entry name" value="Cysteine proteinases"/>
    <property type="match status" value="1"/>
</dbReference>
<evidence type="ECO:0000313" key="2">
    <source>
        <dbReference type="EMBL" id="TDP84233.1"/>
    </source>
</evidence>
<dbReference type="EMBL" id="SNXY01000008">
    <property type="protein sequence ID" value="TDP84233.1"/>
    <property type="molecule type" value="Genomic_DNA"/>
</dbReference>
<organism evidence="2 3">
    <name type="scientific">Oharaeibacter diazotrophicus</name>
    <dbReference type="NCBI Taxonomy" id="1920512"/>
    <lineage>
        <taxon>Bacteria</taxon>
        <taxon>Pseudomonadati</taxon>
        <taxon>Pseudomonadota</taxon>
        <taxon>Alphaproteobacteria</taxon>
        <taxon>Hyphomicrobiales</taxon>
        <taxon>Pleomorphomonadaceae</taxon>
        <taxon>Oharaeibacter</taxon>
    </lineage>
</organism>
<keyword evidence="3" id="KW-1185">Reference proteome</keyword>
<dbReference type="InterPro" id="IPR013589">
    <property type="entry name" value="Bac_transglu_N"/>
</dbReference>
<keyword evidence="2" id="KW-0378">Hydrolase</keyword>
<dbReference type="GO" id="GO:0008233">
    <property type="term" value="F:peptidase activity"/>
    <property type="evidence" value="ECO:0007669"/>
    <property type="project" value="UniProtKB-KW"/>
</dbReference>
<dbReference type="PANTHER" id="PTHR33490">
    <property type="entry name" value="BLR5614 PROTEIN-RELATED"/>
    <property type="match status" value="1"/>
</dbReference>
<dbReference type="InterPro" id="IPR002931">
    <property type="entry name" value="Transglutaminase-like"/>
</dbReference>
<name>A0A4R6RDF8_9HYPH</name>
<feature type="domain" description="Transglutaminase-like" evidence="1">
    <location>
        <begin position="170"/>
        <end position="236"/>
    </location>
</feature>
<dbReference type="GO" id="GO:0006508">
    <property type="term" value="P:proteolysis"/>
    <property type="evidence" value="ECO:0007669"/>
    <property type="project" value="UniProtKB-KW"/>
</dbReference>
<sequence length="281" mass="30410">MKIRHRTTYRYSTPVALNAHRLLLRPRDGFAVHVRRCDVTISPRASVVWAEDALGNAVATANFSTPADTLVIESEIELDLLAPPWPVFNIANSAIRYPFAYDADDLRDLGALTGSHPSGSSSEVDAWARDFVAGTETDTLSLLRDINFGIAQGFVYEPREPEGTQTARETLALGRGSCRDFAVLFAEAVRSLGFAARLVSGYYRDSNAGPGPLRSTHAWVEVFLPGGGWIPFDPTNSAMGGFDLVPVAVGRDMGRIMPVTGSYIGPIGSYLGLTVEVFLSD</sequence>
<protein>
    <submittedName>
        <fullName evidence="2">Transglutaminase-like putative cysteine protease</fullName>
    </submittedName>
</protein>
<dbReference type="Pfam" id="PF08379">
    <property type="entry name" value="Bact_transglu_N"/>
    <property type="match status" value="1"/>
</dbReference>
<reference evidence="2 3" key="1">
    <citation type="submission" date="2019-03" db="EMBL/GenBank/DDBJ databases">
        <title>Genomic Encyclopedia of Type Strains, Phase IV (KMG-IV): sequencing the most valuable type-strain genomes for metagenomic binning, comparative biology and taxonomic classification.</title>
        <authorList>
            <person name="Goeker M."/>
        </authorList>
    </citation>
    <scope>NUCLEOTIDE SEQUENCE [LARGE SCALE GENOMIC DNA]</scope>
    <source>
        <strain evidence="2 3">DSM 102969</strain>
    </source>
</reference>
<dbReference type="SMART" id="SM00460">
    <property type="entry name" value="TGc"/>
    <property type="match status" value="1"/>
</dbReference>
<dbReference type="AlphaFoldDB" id="A0A4R6RDF8"/>
<dbReference type="OrthoDB" id="9804023at2"/>